<comment type="caution">
    <text evidence="1">The sequence shown here is derived from an EMBL/GenBank/DDBJ whole genome shotgun (WGS) entry which is preliminary data.</text>
</comment>
<reference evidence="1 2" key="1">
    <citation type="submission" date="2017-09" db="EMBL/GenBank/DDBJ databases">
        <title>Depth-based differentiation of microbial function through sediment-hosted aquifers and enrichment of novel symbionts in the deep terrestrial subsurface.</title>
        <authorList>
            <person name="Probst A.J."/>
            <person name="Ladd B."/>
            <person name="Jarett J.K."/>
            <person name="Geller-Mcgrath D.E."/>
            <person name="Sieber C.M."/>
            <person name="Emerson J.B."/>
            <person name="Anantharaman K."/>
            <person name="Thomas B.C."/>
            <person name="Malmstrom R."/>
            <person name="Stieglmeier M."/>
            <person name="Klingl A."/>
            <person name="Woyke T."/>
            <person name="Ryan C.M."/>
            <person name="Banfield J.F."/>
        </authorList>
    </citation>
    <scope>NUCLEOTIDE SEQUENCE [LARGE SCALE GENOMIC DNA]</scope>
    <source>
        <strain evidence="1">CG23_combo_of_CG06-09_8_20_14_all_49_15</strain>
    </source>
</reference>
<sequence length="116" mass="12707">MTKTKIKCSLIRRCRLAKQGPSFRSLAWALSLLVLFLLFGNAAVVNSLSGKGFEIFEKKSCLGELRRENGDYELLAAKMSALESVSAQAQKIGLVPSGSDNIYLTRNNQTVAIKPD</sequence>
<evidence type="ECO:0000313" key="1">
    <source>
        <dbReference type="EMBL" id="PIP33534.1"/>
    </source>
</evidence>
<dbReference type="AlphaFoldDB" id="A0A2G9ZK54"/>
<dbReference type="EMBL" id="PCSD01000094">
    <property type="protein sequence ID" value="PIP33534.1"/>
    <property type="molecule type" value="Genomic_DNA"/>
</dbReference>
<accession>A0A2G9ZK54</accession>
<protein>
    <recommendedName>
        <fullName evidence="3">Cell division protein FtsL</fullName>
    </recommendedName>
</protein>
<proteinExistence type="predicted"/>
<dbReference type="Proteomes" id="UP000230729">
    <property type="component" value="Unassembled WGS sequence"/>
</dbReference>
<gene>
    <name evidence="1" type="ORF">COX22_03925</name>
</gene>
<evidence type="ECO:0000313" key="2">
    <source>
        <dbReference type="Proteomes" id="UP000230729"/>
    </source>
</evidence>
<organism evidence="1 2">
    <name type="scientific">Candidatus Falkowbacteria bacterium CG23_combo_of_CG06-09_8_20_14_all_49_15</name>
    <dbReference type="NCBI Taxonomy" id="1974572"/>
    <lineage>
        <taxon>Bacteria</taxon>
        <taxon>Candidatus Falkowiibacteriota</taxon>
    </lineage>
</organism>
<evidence type="ECO:0008006" key="3">
    <source>
        <dbReference type="Google" id="ProtNLM"/>
    </source>
</evidence>
<name>A0A2G9ZK54_9BACT</name>